<comment type="caution">
    <text evidence="1">The sequence shown here is derived from an EMBL/GenBank/DDBJ whole genome shotgun (WGS) entry which is preliminary data.</text>
</comment>
<reference evidence="2" key="1">
    <citation type="submission" date="2016-01" db="EMBL/GenBank/DDBJ databases">
        <authorList>
            <person name="Mitreva M."/>
            <person name="Pepin K.H."/>
            <person name="Mihindukulasuriya K.A."/>
            <person name="Fulton R."/>
            <person name="Fronick C."/>
            <person name="O'Laughlin M."/>
            <person name="Miner T."/>
            <person name="Herter B."/>
            <person name="Rosa B.A."/>
            <person name="Cordes M."/>
            <person name="Tomlinson C."/>
            <person name="Wollam A."/>
            <person name="Palsikar V.B."/>
            <person name="Mardis E.R."/>
            <person name="Wilson R.K."/>
        </authorList>
    </citation>
    <scope>NUCLEOTIDE SEQUENCE [LARGE SCALE GENOMIC DNA]</scope>
    <source>
        <strain evidence="2">KA00683</strain>
    </source>
</reference>
<evidence type="ECO:0000313" key="2">
    <source>
        <dbReference type="Proteomes" id="UP000070224"/>
    </source>
</evidence>
<dbReference type="InterPro" id="IPR007577">
    <property type="entry name" value="GlycoTrfase_DXD_sugar-bd_CS"/>
</dbReference>
<dbReference type="RefSeq" id="WP_082713126.1">
    <property type="nucleotide sequence ID" value="NZ_KQ960414.1"/>
</dbReference>
<sequence length="294" mass="34072">MSINYQELVPEKALGKEISRHIFQTYRAKTGLPHEIEQNIEHIKRLNPEYEYHLFDDEDIKAFILEHYGEVIWGYYQRIAPIYGAARADFFRYLLVYQLGGVYLDIKSSLDKPLKDVLHPEDQFILTHWDNRPGEQYEGIGIYPELGTLPRGEYIQWCIASVAGHPILRAVILQMLRNIDEYTPFRHGAGLWGVLRTTGPVMYTKVIEAMRPTLVEGKDYRMLDKPQEIGLRYSIFDTAGVYGHKKALKANYNKAYTPIIVTPDRPLYAKCAKYYLFARLAIRVLGDKIAARLK</sequence>
<dbReference type="PANTHER" id="PTHR31834:SF1">
    <property type="entry name" value="INITIATION-SPECIFIC ALPHA-1,6-MANNOSYLTRANSFERASE"/>
    <property type="match status" value="1"/>
</dbReference>
<dbReference type="OrthoDB" id="277808at2"/>
<gene>
    <name evidence="1" type="ORF">HMPREF3185_00332</name>
</gene>
<accession>A0A134BDI6</accession>
<dbReference type="Gene3D" id="3.90.550.20">
    <property type="match status" value="1"/>
</dbReference>
<protein>
    <submittedName>
        <fullName evidence="1">Uncharacterized protein</fullName>
    </submittedName>
</protein>
<organism evidence="1 2">
    <name type="scientific">Porphyromonas somerae</name>
    <dbReference type="NCBI Taxonomy" id="322095"/>
    <lineage>
        <taxon>Bacteria</taxon>
        <taxon>Pseudomonadati</taxon>
        <taxon>Bacteroidota</taxon>
        <taxon>Bacteroidia</taxon>
        <taxon>Bacteroidales</taxon>
        <taxon>Porphyromonadaceae</taxon>
        <taxon>Porphyromonas</taxon>
    </lineage>
</organism>
<name>A0A134BDI6_9PORP</name>
<dbReference type="AlphaFoldDB" id="A0A134BDI6"/>
<keyword evidence="2" id="KW-1185">Reference proteome</keyword>
<dbReference type="InterPro" id="IPR029044">
    <property type="entry name" value="Nucleotide-diphossugar_trans"/>
</dbReference>
<dbReference type="Pfam" id="PF04488">
    <property type="entry name" value="Gly_transf_sug"/>
    <property type="match status" value="1"/>
</dbReference>
<dbReference type="InterPro" id="IPR039367">
    <property type="entry name" value="Och1-like"/>
</dbReference>
<evidence type="ECO:0000313" key="1">
    <source>
        <dbReference type="EMBL" id="KXB77988.1"/>
    </source>
</evidence>
<dbReference type="SUPFAM" id="SSF53448">
    <property type="entry name" value="Nucleotide-diphospho-sugar transferases"/>
    <property type="match status" value="1"/>
</dbReference>
<dbReference type="PATRIC" id="fig|322095.3.peg.327"/>
<dbReference type="GO" id="GO:0006487">
    <property type="term" value="P:protein N-linked glycosylation"/>
    <property type="evidence" value="ECO:0007669"/>
    <property type="project" value="TreeGrafter"/>
</dbReference>
<dbReference type="GO" id="GO:0000009">
    <property type="term" value="F:alpha-1,6-mannosyltransferase activity"/>
    <property type="evidence" value="ECO:0007669"/>
    <property type="project" value="InterPro"/>
</dbReference>
<dbReference type="PANTHER" id="PTHR31834">
    <property type="entry name" value="INITIATION-SPECIFIC ALPHA-1,6-MANNOSYLTRANSFERASE"/>
    <property type="match status" value="1"/>
</dbReference>
<proteinExistence type="predicted"/>
<dbReference type="EMBL" id="LSDK01000021">
    <property type="protein sequence ID" value="KXB77988.1"/>
    <property type="molecule type" value="Genomic_DNA"/>
</dbReference>
<dbReference type="Proteomes" id="UP000070224">
    <property type="component" value="Unassembled WGS sequence"/>
</dbReference>